<dbReference type="VEuPathDB" id="TriTrypDB:Tb427_000325200"/>
<feature type="signal peptide" evidence="9">
    <location>
        <begin position="1"/>
        <end position="20"/>
    </location>
</feature>
<feature type="chain" id="PRO_5012498163" evidence="9">
    <location>
        <begin position="21"/>
        <end position="513"/>
    </location>
</feature>
<keyword evidence="5 8" id="KW-0472">Membrane</keyword>
<evidence type="ECO:0000313" key="10">
    <source>
        <dbReference type="EMBL" id="APD73232.1"/>
    </source>
</evidence>
<evidence type="ECO:0000256" key="6">
    <source>
        <dbReference type="ARBA" id="ARBA00023180"/>
    </source>
</evidence>
<evidence type="ECO:0000256" key="1">
    <source>
        <dbReference type="ARBA" id="ARBA00002523"/>
    </source>
</evidence>
<dbReference type="InterPro" id="IPR027446">
    <property type="entry name" value="VSG_C_dom_sf"/>
</dbReference>
<comment type="function">
    <text evidence="1">VSG forms a coat on the surface of the parasite. The trypanosome evades the immune response of the host by expressing a series of antigenically distinct VSGs from an estimated 1000 VSG genes.</text>
</comment>
<keyword evidence="4" id="KW-0336">GPI-anchor</keyword>
<keyword evidence="8" id="KW-1133">Transmembrane helix</keyword>
<evidence type="ECO:0000256" key="7">
    <source>
        <dbReference type="ARBA" id="ARBA00023288"/>
    </source>
</evidence>
<proteinExistence type="predicted"/>
<feature type="transmembrane region" description="Helical" evidence="8">
    <location>
        <begin position="482"/>
        <end position="499"/>
    </location>
</feature>
<keyword evidence="6" id="KW-0325">Glycoprotein</keyword>
<dbReference type="AlphaFoldDB" id="A0A1J0R5W8"/>
<evidence type="ECO:0000256" key="3">
    <source>
        <dbReference type="ARBA" id="ARBA00022475"/>
    </source>
</evidence>
<evidence type="ECO:0000256" key="9">
    <source>
        <dbReference type="SAM" id="SignalP"/>
    </source>
</evidence>
<name>A0A1J0R5W8_9TRYP</name>
<dbReference type="GO" id="GO:0098552">
    <property type="term" value="C:side of membrane"/>
    <property type="evidence" value="ECO:0007669"/>
    <property type="project" value="UniProtKB-KW"/>
</dbReference>
<dbReference type="VEuPathDB" id="TriTrypDB:Tb927.9.17850"/>
<dbReference type="VEuPathDB" id="TriTrypDB:Tb1125.9.17850"/>
<dbReference type="SUPFAM" id="SSF118251">
    <property type="entry name" value="Variant surface glycoprotein MITAT 1.2, VSG 221, C-terminal domain"/>
    <property type="match status" value="1"/>
</dbReference>
<dbReference type="SUPFAM" id="SSF58087">
    <property type="entry name" value="Variant surface glycoprotein (N-terminal domain)"/>
    <property type="match status" value="1"/>
</dbReference>
<sequence length="513" mass="55242">MKACLVIFSLLADIIQPKQASANGNDEMATAAQTLCDEKAYLTGLRQHLTSAAAEKNQATRSAETLAAKWKLVAATAAEHDEKCLFLALASQAAAMASGNAIVAAEASRATLAATAAISEQIGMIEAAELFAKTTFDGSQSTHGGTAATTRSFNLQTASAGQPLCSTPEDASKIANRNVQPQYNKLHTIKTTSGTKMLSFIKAAKTTITGLTSCDHTGGENQAYSAAMASCNYNSAGEVTTTLERDTATVYSGEDRQLFQQNDRRGKCTETKVTDKQDKDRTKDLSHLLCTALQASDKATADPTNIDGNTLAADSSTLNIIRNCNPRFQHIADIAGSGADALKKYVKTAYGEDNTKFTDKFIRRLSQIKPTVRKDKTSDATKSVEELAGNVDAAAAAAHAEGERIKREIEAGKMSATIATVDSKKAEECKGETDETKCNKKDGCEFKDGECKTRVTETEAGKTGTQNTTESNSFVIHKAPPLLAFFSYFIFKIFFLNFMKFMKFYILRELTKI</sequence>
<keyword evidence="9" id="KW-0732">Signal</keyword>
<comment type="subcellular location">
    <subcellularLocation>
        <location evidence="2">Cell membrane</location>
        <topology evidence="2">Lipid-anchor</topology>
        <topology evidence="2">GPI-anchor</topology>
    </subcellularLocation>
</comment>
<evidence type="ECO:0000256" key="8">
    <source>
        <dbReference type="SAM" id="Phobius"/>
    </source>
</evidence>
<dbReference type="EMBL" id="KX699276">
    <property type="protein sequence ID" value="APD73232.1"/>
    <property type="molecule type" value="Genomic_DNA"/>
</dbReference>
<evidence type="ECO:0000256" key="4">
    <source>
        <dbReference type="ARBA" id="ARBA00022622"/>
    </source>
</evidence>
<keyword evidence="3" id="KW-1003">Cell membrane</keyword>
<organism evidence="10">
    <name type="scientific">Trypanosoma brucei</name>
    <dbReference type="NCBI Taxonomy" id="5691"/>
    <lineage>
        <taxon>Eukaryota</taxon>
        <taxon>Discoba</taxon>
        <taxon>Euglenozoa</taxon>
        <taxon>Kinetoplastea</taxon>
        <taxon>Metakinetoplastina</taxon>
        <taxon>Trypanosomatida</taxon>
        <taxon>Trypanosomatidae</taxon>
        <taxon>Trypanosoma</taxon>
    </lineage>
</organism>
<protein>
    <submittedName>
        <fullName evidence="10">Variant surface glycoprotein 1125.463</fullName>
    </submittedName>
</protein>
<keyword evidence="7" id="KW-0449">Lipoprotein</keyword>
<keyword evidence="8" id="KW-0812">Transmembrane</keyword>
<dbReference type="GO" id="GO:0005886">
    <property type="term" value="C:plasma membrane"/>
    <property type="evidence" value="ECO:0007669"/>
    <property type="project" value="UniProtKB-SubCell"/>
</dbReference>
<accession>A0A1J0R5W8</accession>
<reference evidence="10" key="1">
    <citation type="submission" date="2016-08" db="EMBL/GenBank/DDBJ databases">
        <title>VSG repertoire of Trypanosoma brucei EATRO 1125.</title>
        <authorList>
            <person name="Cross G.A."/>
        </authorList>
    </citation>
    <scope>NUCLEOTIDE SEQUENCE</scope>
    <source>
        <strain evidence="10">EATRO 1125</strain>
    </source>
</reference>
<evidence type="ECO:0000256" key="5">
    <source>
        <dbReference type="ARBA" id="ARBA00023136"/>
    </source>
</evidence>
<evidence type="ECO:0000256" key="2">
    <source>
        <dbReference type="ARBA" id="ARBA00004609"/>
    </source>
</evidence>